<evidence type="ECO:0000313" key="3">
    <source>
        <dbReference type="Proteomes" id="UP000799118"/>
    </source>
</evidence>
<reference evidence="2" key="1">
    <citation type="journal article" date="2019" name="Environ. Microbiol.">
        <title>Fungal ecological strategies reflected in gene transcription - a case study of two litter decomposers.</title>
        <authorList>
            <person name="Barbi F."/>
            <person name="Kohler A."/>
            <person name="Barry K."/>
            <person name="Baskaran P."/>
            <person name="Daum C."/>
            <person name="Fauchery L."/>
            <person name="Ihrmark K."/>
            <person name="Kuo A."/>
            <person name="LaButti K."/>
            <person name="Lipzen A."/>
            <person name="Morin E."/>
            <person name="Grigoriev I.V."/>
            <person name="Henrissat B."/>
            <person name="Lindahl B."/>
            <person name="Martin F."/>
        </authorList>
    </citation>
    <scope>NUCLEOTIDE SEQUENCE</scope>
    <source>
        <strain evidence="2">JB14</strain>
    </source>
</reference>
<organism evidence="2 3">
    <name type="scientific">Gymnopus androsaceus JB14</name>
    <dbReference type="NCBI Taxonomy" id="1447944"/>
    <lineage>
        <taxon>Eukaryota</taxon>
        <taxon>Fungi</taxon>
        <taxon>Dikarya</taxon>
        <taxon>Basidiomycota</taxon>
        <taxon>Agaricomycotina</taxon>
        <taxon>Agaricomycetes</taxon>
        <taxon>Agaricomycetidae</taxon>
        <taxon>Agaricales</taxon>
        <taxon>Marasmiineae</taxon>
        <taxon>Omphalotaceae</taxon>
        <taxon>Gymnopus</taxon>
    </lineage>
</organism>
<feature type="compositionally biased region" description="Low complexity" evidence="1">
    <location>
        <begin position="173"/>
        <end position="183"/>
    </location>
</feature>
<dbReference type="PANTHER" id="PTHR12774:SF2">
    <property type="entry name" value="PEROXISOMAL BIOGENESIS FACTOR 19"/>
    <property type="match status" value="1"/>
</dbReference>
<dbReference type="Proteomes" id="UP000799118">
    <property type="component" value="Unassembled WGS sequence"/>
</dbReference>
<evidence type="ECO:0008006" key="4">
    <source>
        <dbReference type="Google" id="ProtNLM"/>
    </source>
</evidence>
<dbReference type="Gene3D" id="1.20.120.900">
    <property type="entry name" value="Pex19, mPTS binding domain"/>
    <property type="match status" value="1"/>
</dbReference>
<dbReference type="PANTHER" id="PTHR12774">
    <property type="entry name" value="PEROXISOMAL BIOGENESIS FACTOR 19"/>
    <property type="match status" value="1"/>
</dbReference>
<dbReference type="InterPro" id="IPR038322">
    <property type="entry name" value="Pex19_C_sf"/>
</dbReference>
<accession>A0A6A4H511</accession>
<protein>
    <recommendedName>
        <fullName evidence="4">Pex19-domain-containing protein</fullName>
    </recommendedName>
</protein>
<feature type="compositionally biased region" description="Acidic residues" evidence="1">
    <location>
        <begin position="12"/>
        <end position="24"/>
    </location>
</feature>
<gene>
    <name evidence="2" type="ORF">BT96DRAFT_924430</name>
</gene>
<dbReference type="EMBL" id="ML769586">
    <property type="protein sequence ID" value="KAE9392866.1"/>
    <property type="molecule type" value="Genomic_DNA"/>
</dbReference>
<dbReference type="GO" id="GO:0033328">
    <property type="term" value="F:peroxisome membrane targeting sequence binding"/>
    <property type="evidence" value="ECO:0007669"/>
    <property type="project" value="TreeGrafter"/>
</dbReference>
<feature type="region of interest" description="Disordered" evidence="1">
    <location>
        <begin position="1"/>
        <end position="95"/>
    </location>
</feature>
<dbReference type="InterPro" id="IPR006708">
    <property type="entry name" value="Pex19"/>
</dbReference>
<feature type="region of interest" description="Disordered" evidence="1">
    <location>
        <begin position="165"/>
        <end position="218"/>
    </location>
</feature>
<dbReference type="OrthoDB" id="21292at2759"/>
<name>A0A6A4H511_9AGAR</name>
<feature type="region of interest" description="Disordered" evidence="1">
    <location>
        <begin position="117"/>
        <end position="140"/>
    </location>
</feature>
<proteinExistence type="predicted"/>
<dbReference type="GO" id="GO:0005778">
    <property type="term" value="C:peroxisomal membrane"/>
    <property type="evidence" value="ECO:0007669"/>
    <property type="project" value="TreeGrafter"/>
</dbReference>
<dbReference type="AlphaFoldDB" id="A0A6A4H511"/>
<evidence type="ECO:0000313" key="2">
    <source>
        <dbReference type="EMBL" id="KAE9392866.1"/>
    </source>
</evidence>
<feature type="compositionally biased region" description="Basic and acidic residues" evidence="1">
    <location>
        <begin position="191"/>
        <end position="200"/>
    </location>
</feature>
<dbReference type="GO" id="GO:0045046">
    <property type="term" value="P:protein import into peroxisome membrane"/>
    <property type="evidence" value="ECO:0007669"/>
    <property type="project" value="TreeGrafter"/>
</dbReference>
<evidence type="ECO:0000256" key="1">
    <source>
        <dbReference type="SAM" id="MobiDB-lite"/>
    </source>
</evidence>
<sequence>MSQSTPHNLQIDADDNLDDLDDVLSEFAPKTKGASPLSPLTSPPAPPPTATTTTSFGRPRTNTRVDSKPISIPGSGTVPSSSLAAAPDENAEYESALSDEFTKALVENMQDLMRELAVGNGPDASAADSEQDTAGLTEEQIKQKETERLMKAAWEAMLIEGMDGMAPSDVPPATTASASAATSDFQSKIKQTMDKLKESEDNLQASSSSTSAGPESLQGLLNSLKDLGLDDFGAGDGPEDDAELAGFLENMMGSLMGKEVLYEPLKELNDKFPSYLQNPPADLAPADKTRYEKQYQYVREIIKIFEDPGYDENDKAIGAKIAELNGYVAREMRCLWWDPRLHRSHSASFCFFPFLRPSFFVIRSSDLMQNYGAPPESIMGPMPPEFGPDGNCVVS</sequence>
<dbReference type="Pfam" id="PF04614">
    <property type="entry name" value="Pex19"/>
    <property type="match status" value="1"/>
</dbReference>
<keyword evidence="3" id="KW-1185">Reference proteome</keyword>